<name>A0A8J2VBW3_9BACL</name>
<comment type="caution">
    <text evidence="2">The sequence shown here is derived from an EMBL/GenBank/DDBJ whole genome shotgun (WGS) entry which is preliminary data.</text>
</comment>
<evidence type="ECO:0000313" key="3">
    <source>
        <dbReference type="Proteomes" id="UP000625210"/>
    </source>
</evidence>
<reference evidence="2" key="1">
    <citation type="journal article" date="2014" name="Int. J. Syst. Evol. Microbiol.">
        <title>Complete genome sequence of Corynebacterium casei LMG S-19264T (=DSM 44701T), isolated from a smear-ripened cheese.</title>
        <authorList>
            <consortium name="US DOE Joint Genome Institute (JGI-PGF)"/>
            <person name="Walter F."/>
            <person name="Albersmeier A."/>
            <person name="Kalinowski J."/>
            <person name="Ruckert C."/>
        </authorList>
    </citation>
    <scope>NUCLEOTIDE SEQUENCE</scope>
    <source>
        <strain evidence="2">CGMCC 1.15179</strain>
    </source>
</reference>
<evidence type="ECO:0000256" key="1">
    <source>
        <dbReference type="SAM" id="MobiDB-lite"/>
    </source>
</evidence>
<dbReference type="AlphaFoldDB" id="A0A8J2VBW3"/>
<gene>
    <name evidence="2" type="ORF">GCM10011571_15710</name>
</gene>
<sequence>MSYKKLKGVSFDMADPTERELCELVERTTRDFSGFVKQLLLAWQSAQQPSQSLDNHEESIRNSGLPFG</sequence>
<keyword evidence="3" id="KW-1185">Reference proteome</keyword>
<dbReference type="EMBL" id="BMHQ01000004">
    <property type="protein sequence ID" value="GGE15037.1"/>
    <property type="molecule type" value="Genomic_DNA"/>
</dbReference>
<evidence type="ECO:0000313" key="2">
    <source>
        <dbReference type="EMBL" id="GGE15037.1"/>
    </source>
</evidence>
<feature type="region of interest" description="Disordered" evidence="1">
    <location>
        <begin position="47"/>
        <end position="68"/>
    </location>
</feature>
<dbReference type="Proteomes" id="UP000625210">
    <property type="component" value="Unassembled WGS sequence"/>
</dbReference>
<reference evidence="2" key="2">
    <citation type="submission" date="2020-09" db="EMBL/GenBank/DDBJ databases">
        <authorList>
            <person name="Sun Q."/>
            <person name="Zhou Y."/>
        </authorList>
    </citation>
    <scope>NUCLEOTIDE SEQUENCE</scope>
    <source>
        <strain evidence="2">CGMCC 1.15179</strain>
    </source>
</reference>
<organism evidence="2 3">
    <name type="scientific">Marinithermofilum abyssi</name>
    <dbReference type="NCBI Taxonomy" id="1571185"/>
    <lineage>
        <taxon>Bacteria</taxon>
        <taxon>Bacillati</taxon>
        <taxon>Bacillota</taxon>
        <taxon>Bacilli</taxon>
        <taxon>Bacillales</taxon>
        <taxon>Thermoactinomycetaceae</taxon>
        <taxon>Marinithermofilum</taxon>
    </lineage>
</organism>
<proteinExistence type="predicted"/>
<protein>
    <submittedName>
        <fullName evidence="2">Uncharacterized protein</fullName>
    </submittedName>
</protein>
<accession>A0A8J2VBW3</accession>